<dbReference type="PANTHER" id="PTHR11705:SF140">
    <property type="entry name" value="FI02848P-RELATED"/>
    <property type="match status" value="1"/>
</dbReference>
<protein>
    <submittedName>
        <fullName evidence="14">Putative zinc carboxypeptidase</fullName>
    </submittedName>
</protein>
<dbReference type="SMART" id="SM00631">
    <property type="entry name" value="Zn_pept"/>
    <property type="match status" value="1"/>
</dbReference>
<evidence type="ECO:0000256" key="10">
    <source>
        <dbReference type="ARBA" id="ARBA00023157"/>
    </source>
</evidence>
<keyword evidence="6 12" id="KW-0732">Signal</keyword>
<keyword evidence="3 14" id="KW-0121">Carboxypeptidase</keyword>
<dbReference type="GO" id="GO:0004181">
    <property type="term" value="F:metallocarboxypeptidase activity"/>
    <property type="evidence" value="ECO:0007669"/>
    <property type="project" value="InterPro"/>
</dbReference>
<dbReference type="VEuPathDB" id="VectorBase:AALF016072"/>
<feature type="domain" description="Peptidase M14" evidence="13">
    <location>
        <begin position="127"/>
        <end position="419"/>
    </location>
</feature>
<dbReference type="InterPro" id="IPR000834">
    <property type="entry name" value="Peptidase_M14"/>
</dbReference>
<evidence type="ECO:0000256" key="1">
    <source>
        <dbReference type="ARBA" id="ARBA00001947"/>
    </source>
</evidence>
<evidence type="ECO:0000256" key="12">
    <source>
        <dbReference type="SAM" id="SignalP"/>
    </source>
</evidence>
<dbReference type="Pfam" id="PF02244">
    <property type="entry name" value="Propep_M14"/>
    <property type="match status" value="1"/>
</dbReference>
<dbReference type="InterPro" id="IPR036990">
    <property type="entry name" value="M14A-like_propep"/>
</dbReference>
<reference evidence="14" key="1">
    <citation type="journal article" date="2014" name="PLoS Negl. Trop. Dis.">
        <title>Identification and characterization of seminal fluid proteins in the Asian tiger mosquito, Aedes albopictus.</title>
        <authorList>
            <person name="Boes K.E."/>
            <person name="Ribeiro J.M."/>
            <person name="Wong A."/>
            <person name="Harrington L.C."/>
            <person name="Wolfner M.F."/>
            <person name="Sirot L.K."/>
        </authorList>
    </citation>
    <scope>NUCLEOTIDE SEQUENCE</scope>
    <source>
        <tissue evidence="14">Reproductive organs</tissue>
    </source>
</reference>
<dbReference type="VEuPathDB" id="VectorBase:AALFPA_050796"/>
<dbReference type="GO" id="GO:0005615">
    <property type="term" value="C:extracellular space"/>
    <property type="evidence" value="ECO:0007669"/>
    <property type="project" value="TreeGrafter"/>
</dbReference>
<keyword evidence="5" id="KW-0479">Metal-binding</keyword>
<dbReference type="Gene3D" id="3.30.70.340">
    <property type="entry name" value="Metallocarboxypeptidase-like"/>
    <property type="match status" value="1"/>
</dbReference>
<dbReference type="PANTHER" id="PTHR11705">
    <property type="entry name" value="PROTEASE FAMILY M14 CARBOXYPEPTIDASE A,B"/>
    <property type="match status" value="1"/>
</dbReference>
<keyword evidence="8" id="KW-0862">Zinc</keyword>
<organism evidence="14">
    <name type="scientific">Aedes albopictus</name>
    <name type="common">Asian tiger mosquito</name>
    <name type="synonym">Stegomyia albopicta</name>
    <dbReference type="NCBI Taxonomy" id="7160"/>
    <lineage>
        <taxon>Eukaryota</taxon>
        <taxon>Metazoa</taxon>
        <taxon>Ecdysozoa</taxon>
        <taxon>Arthropoda</taxon>
        <taxon>Hexapoda</taxon>
        <taxon>Insecta</taxon>
        <taxon>Pterygota</taxon>
        <taxon>Neoptera</taxon>
        <taxon>Endopterygota</taxon>
        <taxon>Diptera</taxon>
        <taxon>Nematocera</taxon>
        <taxon>Culicoidea</taxon>
        <taxon>Culicidae</taxon>
        <taxon>Culicinae</taxon>
        <taxon>Aedini</taxon>
        <taxon>Aedes</taxon>
        <taxon>Stegomyia</taxon>
    </lineage>
</organism>
<evidence type="ECO:0000256" key="4">
    <source>
        <dbReference type="ARBA" id="ARBA00022670"/>
    </source>
</evidence>
<evidence type="ECO:0000259" key="13">
    <source>
        <dbReference type="PROSITE" id="PS52035"/>
    </source>
</evidence>
<comment type="similarity">
    <text evidence="2 11">Belongs to the peptidase M14 family.</text>
</comment>
<evidence type="ECO:0000256" key="6">
    <source>
        <dbReference type="ARBA" id="ARBA00022729"/>
    </source>
</evidence>
<dbReference type="PRINTS" id="PR00765">
    <property type="entry name" value="CRBOXYPTASEA"/>
</dbReference>
<sequence>MGQIFGAVAVLLVLLFSVLGEEVSYEGFKIYNVHTRTRTELELLQRVSNDLDLDFWSPAVLNKNASVMVSPWNDESFRNQLVKNNVEHRVIQNNVQRLIDHENVMNMIKTRKRRSTAQDDTIAKFDHFWTLEEIYQYLDDLKKQYPKLVRVMDYGVTHEGRPIKVITISAKEVVDEFHPVVLIDGGIHAREWAGHMAVLYLIHQLVERSAENMDLLSNTNWVIMPVANPDGYVYTHQSNRLWRKNRAPSNTVCTGTDLNRNFPFQWAFYGGECSIGYAGPTPASELETRAMMLLMAKYARVTQVYLAVHTCGDYILYPYGYDYVDAPNKAQLQELGDKAAAAVKAIGGPDYAVGSAAFLLYPANGSDDFIYGSFGVEYAYTLELSCSASSGDGFIISLEEMQKINKEAFEMFKVFGKFAGEQTVKPLTSSRQST</sequence>
<dbReference type="PROSITE" id="PS52035">
    <property type="entry name" value="PEPTIDASE_M14"/>
    <property type="match status" value="1"/>
</dbReference>
<evidence type="ECO:0000256" key="9">
    <source>
        <dbReference type="ARBA" id="ARBA00023049"/>
    </source>
</evidence>
<evidence type="ECO:0000256" key="2">
    <source>
        <dbReference type="ARBA" id="ARBA00005988"/>
    </source>
</evidence>
<keyword evidence="4" id="KW-0645">Protease</keyword>
<keyword evidence="10" id="KW-1015">Disulfide bond</keyword>
<dbReference type="EMBL" id="GAPW01001528">
    <property type="protein sequence ID" value="JAC12070.1"/>
    <property type="molecule type" value="mRNA"/>
</dbReference>
<feature type="active site" description="Proton donor/acceptor" evidence="11">
    <location>
        <position position="383"/>
    </location>
</feature>
<dbReference type="GO" id="GO:0006508">
    <property type="term" value="P:proteolysis"/>
    <property type="evidence" value="ECO:0007669"/>
    <property type="project" value="UniProtKB-KW"/>
</dbReference>
<dbReference type="FunFam" id="3.40.630.10:FF:000084">
    <property type="entry name" value="Carboxypeptidase B2"/>
    <property type="match status" value="1"/>
</dbReference>
<dbReference type="GO" id="GO:0008270">
    <property type="term" value="F:zinc ion binding"/>
    <property type="evidence" value="ECO:0007669"/>
    <property type="project" value="InterPro"/>
</dbReference>
<evidence type="ECO:0000256" key="5">
    <source>
        <dbReference type="ARBA" id="ARBA00022723"/>
    </source>
</evidence>
<proteinExistence type="evidence at transcript level"/>
<comment type="cofactor">
    <cofactor evidence="1">
        <name>Zn(2+)</name>
        <dbReference type="ChEBI" id="CHEBI:29105"/>
    </cofactor>
</comment>
<evidence type="ECO:0000313" key="14">
    <source>
        <dbReference type="EMBL" id="JAC12070.1"/>
    </source>
</evidence>
<feature type="signal peptide" evidence="12">
    <location>
        <begin position="1"/>
        <end position="20"/>
    </location>
</feature>
<keyword evidence="7" id="KW-0378">Hydrolase</keyword>
<feature type="chain" id="PRO_5001515071" evidence="12">
    <location>
        <begin position="21"/>
        <end position="434"/>
    </location>
</feature>
<dbReference type="InterPro" id="IPR003146">
    <property type="entry name" value="M14A_act_pep"/>
</dbReference>
<dbReference type="AlphaFoldDB" id="A0A023ES60"/>
<dbReference type="Pfam" id="PF00246">
    <property type="entry name" value="Peptidase_M14"/>
    <property type="match status" value="1"/>
</dbReference>
<dbReference type="Gene3D" id="3.40.630.10">
    <property type="entry name" value="Zn peptidases"/>
    <property type="match status" value="1"/>
</dbReference>
<evidence type="ECO:0000256" key="8">
    <source>
        <dbReference type="ARBA" id="ARBA00022833"/>
    </source>
</evidence>
<evidence type="ECO:0000256" key="7">
    <source>
        <dbReference type="ARBA" id="ARBA00022801"/>
    </source>
</evidence>
<keyword evidence="9" id="KW-0482">Metalloprotease</keyword>
<evidence type="ECO:0000256" key="3">
    <source>
        <dbReference type="ARBA" id="ARBA00022645"/>
    </source>
</evidence>
<accession>A0A023ES60</accession>
<evidence type="ECO:0000256" key="11">
    <source>
        <dbReference type="PROSITE-ProRule" id="PRU01379"/>
    </source>
</evidence>
<dbReference type="SUPFAM" id="SSF54897">
    <property type="entry name" value="Protease propeptides/inhibitors"/>
    <property type="match status" value="1"/>
</dbReference>
<dbReference type="VEuPathDB" id="VectorBase:AALC636_017887"/>
<dbReference type="SUPFAM" id="SSF53187">
    <property type="entry name" value="Zn-dependent exopeptidases"/>
    <property type="match status" value="1"/>
</dbReference>
<name>A0A023ES60_AEDAL</name>